<sequence length="187" mass="20105">MSDIEDEAVARIAGNASEDVKRALAHPGAFFVNRAMLEGVKGPIFGETITNRMVVTEVSVEQKKEEPSRLEGKVVCELTVEEDMINGGGNIHGGCSAFLIDICSTLALTALSMSNTGDVYISVSQSLNIVYHSPAALGDKLRIVNTTMTLGARAHSARTEIWNATHHRLVSSGVHIKMQPSFPKSNL</sequence>
<dbReference type="InterPro" id="IPR039298">
    <property type="entry name" value="ACOT13"/>
</dbReference>
<dbReference type="PANTHER" id="PTHR21660:SF1">
    <property type="entry name" value="ACYL-COENZYME A THIOESTERASE 13"/>
    <property type="match status" value="1"/>
</dbReference>
<dbReference type="Pfam" id="PF03061">
    <property type="entry name" value="4HBT"/>
    <property type="match status" value="1"/>
</dbReference>
<gene>
    <name evidence="4" type="primary">ACOT13_1</name>
    <name evidence="4" type="ORF">Hypma_013038</name>
</gene>
<evidence type="ECO:0000256" key="1">
    <source>
        <dbReference type="ARBA" id="ARBA00008324"/>
    </source>
</evidence>
<dbReference type="AlphaFoldDB" id="A0A369JFA7"/>
<dbReference type="Gene3D" id="3.10.129.10">
    <property type="entry name" value="Hotdog Thioesterase"/>
    <property type="match status" value="1"/>
</dbReference>
<dbReference type="Proteomes" id="UP000076154">
    <property type="component" value="Unassembled WGS sequence"/>
</dbReference>
<dbReference type="InterPro" id="IPR006683">
    <property type="entry name" value="Thioestr_dom"/>
</dbReference>
<protein>
    <submittedName>
        <fullName evidence="4">Acyl-coenzyme A thioesterase 13</fullName>
    </submittedName>
</protein>
<dbReference type="InParanoid" id="A0A369JFA7"/>
<dbReference type="STRING" id="39966.A0A369JFA7"/>
<reference evidence="4" key="1">
    <citation type="submission" date="2018-04" db="EMBL/GenBank/DDBJ databases">
        <title>Whole genome sequencing of Hypsizygus marmoreus.</title>
        <authorList>
            <person name="Choi I.-G."/>
            <person name="Min B."/>
            <person name="Kim J.-G."/>
            <person name="Kim S."/>
            <person name="Oh Y.-L."/>
            <person name="Kong W.-S."/>
            <person name="Park H."/>
            <person name="Jeong J."/>
            <person name="Song E.-S."/>
        </authorList>
    </citation>
    <scope>NUCLEOTIDE SEQUENCE [LARGE SCALE GENOMIC DNA]</scope>
    <source>
        <strain evidence="4">51987-8</strain>
    </source>
</reference>
<dbReference type="GO" id="GO:0047617">
    <property type="term" value="F:fatty acyl-CoA hydrolase activity"/>
    <property type="evidence" value="ECO:0007669"/>
    <property type="project" value="InterPro"/>
</dbReference>
<evidence type="ECO:0000313" key="4">
    <source>
        <dbReference type="EMBL" id="RDB19982.1"/>
    </source>
</evidence>
<evidence type="ECO:0000259" key="3">
    <source>
        <dbReference type="Pfam" id="PF03061"/>
    </source>
</evidence>
<accession>A0A369JFA7</accession>
<comment type="caution">
    <text evidence="4">The sequence shown here is derived from an EMBL/GenBank/DDBJ whole genome shotgun (WGS) entry which is preliminary data.</text>
</comment>
<proteinExistence type="inferred from homology"/>
<name>A0A369JFA7_HYPMA</name>
<organism evidence="4 5">
    <name type="scientific">Hypsizygus marmoreus</name>
    <name type="common">White beech mushroom</name>
    <name type="synonym">Agaricus marmoreus</name>
    <dbReference type="NCBI Taxonomy" id="39966"/>
    <lineage>
        <taxon>Eukaryota</taxon>
        <taxon>Fungi</taxon>
        <taxon>Dikarya</taxon>
        <taxon>Basidiomycota</taxon>
        <taxon>Agaricomycotina</taxon>
        <taxon>Agaricomycetes</taxon>
        <taxon>Agaricomycetidae</taxon>
        <taxon>Agaricales</taxon>
        <taxon>Tricholomatineae</taxon>
        <taxon>Lyophyllaceae</taxon>
        <taxon>Hypsizygus</taxon>
    </lineage>
</organism>
<evidence type="ECO:0000256" key="2">
    <source>
        <dbReference type="ARBA" id="ARBA00022801"/>
    </source>
</evidence>
<comment type="similarity">
    <text evidence="1">Belongs to the thioesterase PaaI family.</text>
</comment>
<dbReference type="InterPro" id="IPR029069">
    <property type="entry name" value="HotDog_dom_sf"/>
</dbReference>
<dbReference type="NCBIfam" id="TIGR00369">
    <property type="entry name" value="unchar_dom_1"/>
    <property type="match status" value="1"/>
</dbReference>
<dbReference type="EMBL" id="LUEZ02000071">
    <property type="protein sequence ID" value="RDB19982.1"/>
    <property type="molecule type" value="Genomic_DNA"/>
</dbReference>
<feature type="domain" description="Thioesterase" evidence="3">
    <location>
        <begin position="88"/>
        <end position="167"/>
    </location>
</feature>
<evidence type="ECO:0000313" key="5">
    <source>
        <dbReference type="Proteomes" id="UP000076154"/>
    </source>
</evidence>
<dbReference type="InterPro" id="IPR003736">
    <property type="entry name" value="PAAI_dom"/>
</dbReference>
<dbReference type="SUPFAM" id="SSF54637">
    <property type="entry name" value="Thioesterase/thiol ester dehydrase-isomerase"/>
    <property type="match status" value="1"/>
</dbReference>
<keyword evidence="5" id="KW-1185">Reference proteome</keyword>
<dbReference type="PANTHER" id="PTHR21660">
    <property type="entry name" value="THIOESTERASE SUPERFAMILY MEMBER-RELATED"/>
    <property type="match status" value="1"/>
</dbReference>
<dbReference type="OrthoDB" id="2831072at2759"/>
<keyword evidence="2" id="KW-0378">Hydrolase</keyword>